<reference evidence="2" key="1">
    <citation type="journal article" date="2014" name="Front. Microbiol.">
        <title>High frequency of phylogenetically diverse reductive dehalogenase-homologous genes in deep subseafloor sedimentary metagenomes.</title>
        <authorList>
            <person name="Kawai M."/>
            <person name="Futagami T."/>
            <person name="Toyoda A."/>
            <person name="Takaki Y."/>
            <person name="Nishi S."/>
            <person name="Hori S."/>
            <person name="Arai W."/>
            <person name="Tsubouchi T."/>
            <person name="Morono Y."/>
            <person name="Uchiyama I."/>
            <person name="Ito T."/>
            <person name="Fujiyama A."/>
            <person name="Inagaki F."/>
            <person name="Takami H."/>
        </authorList>
    </citation>
    <scope>NUCLEOTIDE SEQUENCE</scope>
    <source>
        <strain evidence="2">Expedition CK06-06</strain>
    </source>
</reference>
<feature type="non-terminal residue" evidence="2">
    <location>
        <position position="116"/>
    </location>
</feature>
<feature type="domain" description="HEPN AbiU2-like" evidence="1">
    <location>
        <begin position="13"/>
        <end position="108"/>
    </location>
</feature>
<name>X1U8M3_9ZZZZ</name>
<organism evidence="2">
    <name type="scientific">marine sediment metagenome</name>
    <dbReference type="NCBI Taxonomy" id="412755"/>
    <lineage>
        <taxon>unclassified sequences</taxon>
        <taxon>metagenomes</taxon>
        <taxon>ecological metagenomes</taxon>
    </lineage>
</organism>
<evidence type="ECO:0000313" key="2">
    <source>
        <dbReference type="EMBL" id="GAJ13903.1"/>
    </source>
</evidence>
<dbReference type="AlphaFoldDB" id="X1U8M3"/>
<dbReference type="InterPro" id="IPR040704">
    <property type="entry name" value="HEPN_AbiU2"/>
</dbReference>
<accession>X1U8M3</accession>
<dbReference type="EMBL" id="BARW01029849">
    <property type="protein sequence ID" value="GAJ13903.1"/>
    <property type="molecule type" value="Genomic_DNA"/>
</dbReference>
<dbReference type="Pfam" id="PF18734">
    <property type="entry name" value="HEPN_AbiU2"/>
    <property type="match status" value="1"/>
</dbReference>
<comment type="caution">
    <text evidence="2">The sequence shown here is derived from an EMBL/GenBank/DDBJ whole genome shotgun (WGS) entry which is preliminary data.</text>
</comment>
<proteinExistence type="predicted"/>
<protein>
    <recommendedName>
        <fullName evidence="1">HEPN AbiU2-like domain-containing protein</fullName>
    </recommendedName>
</protein>
<sequence length="116" mass="14169">MIASNDKLKAEGEFSRYHERLRNELNRVYWHFRLLDYFKEIQKDYDQELNQTPTFWGLTINAHVFSVLTRLNNFFGKKGKVSHLHMRSFLDFVKENLDIFSSEAFERRLRMVNRYD</sequence>
<gene>
    <name evidence="2" type="ORF">S12H4_47868</name>
</gene>
<evidence type="ECO:0000259" key="1">
    <source>
        <dbReference type="Pfam" id="PF18734"/>
    </source>
</evidence>